<feature type="region of interest" description="Disordered" evidence="2">
    <location>
        <begin position="23"/>
        <end position="54"/>
    </location>
</feature>
<keyword evidence="1" id="KW-0175">Coiled coil</keyword>
<keyword evidence="4" id="KW-1185">Reference proteome</keyword>
<organism evidence="3 4">
    <name type="scientific">Stereocaulon virgatum</name>
    <dbReference type="NCBI Taxonomy" id="373712"/>
    <lineage>
        <taxon>Eukaryota</taxon>
        <taxon>Fungi</taxon>
        <taxon>Dikarya</taxon>
        <taxon>Ascomycota</taxon>
        <taxon>Pezizomycotina</taxon>
        <taxon>Lecanoromycetes</taxon>
        <taxon>OSLEUM clade</taxon>
        <taxon>Lecanoromycetidae</taxon>
        <taxon>Lecanorales</taxon>
        <taxon>Lecanorineae</taxon>
        <taxon>Stereocaulaceae</taxon>
        <taxon>Stereocaulon</taxon>
    </lineage>
</organism>
<evidence type="ECO:0000256" key="1">
    <source>
        <dbReference type="SAM" id="Coils"/>
    </source>
</evidence>
<name>A0ABR4AH80_9LECA</name>
<feature type="coiled-coil region" evidence="1">
    <location>
        <begin position="124"/>
        <end position="195"/>
    </location>
</feature>
<evidence type="ECO:0000256" key="2">
    <source>
        <dbReference type="SAM" id="MobiDB-lite"/>
    </source>
</evidence>
<dbReference type="EMBL" id="JBEFKJ010000008">
    <property type="protein sequence ID" value="KAL2044815.1"/>
    <property type="molecule type" value="Genomic_DNA"/>
</dbReference>
<feature type="compositionally biased region" description="Basic and acidic residues" evidence="2">
    <location>
        <begin position="26"/>
        <end position="36"/>
    </location>
</feature>
<sequence length="466" mass="53288">MYSKPMRQSVGFAGEIGRVQRPSKRVRSEVDVRHSGASDFQIYPPGTEQESLQQPSSMIEEAGIQQPERDMQEFNLDLPFMNGPSRNFDGDNHGLAIFITGEMVMVFKRIMDSQELIAVGTQAIKDAEEGIRNIQLRISRVEGDLDDDQRREERCHICAELAELREDLGLAEERVREYKKELELDESDLGHAREELEGCFSKVLGAAGLFGYLNTDFRNRDEQAEAPTRDMEVSGYIWPPQYVEQTLPSPEELRLQAAQENLDRSLGDLMDVQFRFNKRHQHYMQAIAEYQLLLEMGEIDHTLTEFGLRDIKRVQHLTRELITAEETYKAAKVHAKELGLPQFDLYQSSDFVDRDDDGYRESEEVEGIIGVDRGRIERWQSAVGNAGLAYMISPKGTELTEIDGWDAKPVGIDDSASAVDVDRYWNKIDLWAKHCSELRQQLANQAQTEDVWTPHASLLGERRRSC</sequence>
<protein>
    <submittedName>
        <fullName evidence="3">Uncharacterized protein</fullName>
    </submittedName>
</protein>
<proteinExistence type="predicted"/>
<evidence type="ECO:0000313" key="3">
    <source>
        <dbReference type="EMBL" id="KAL2044815.1"/>
    </source>
</evidence>
<evidence type="ECO:0000313" key="4">
    <source>
        <dbReference type="Proteomes" id="UP001590950"/>
    </source>
</evidence>
<gene>
    <name evidence="3" type="ORF">N7G274_002590</name>
</gene>
<accession>A0ABR4AH80</accession>
<reference evidence="3 4" key="1">
    <citation type="submission" date="2024-09" db="EMBL/GenBank/DDBJ databases">
        <title>Rethinking Asexuality: The Enigmatic Case of Functional Sexual Genes in Lepraria (Stereocaulaceae).</title>
        <authorList>
            <person name="Doellman M."/>
            <person name="Sun Y."/>
            <person name="Barcenas-Pena A."/>
            <person name="Lumbsch H.T."/>
            <person name="Grewe F."/>
        </authorList>
    </citation>
    <scope>NUCLEOTIDE SEQUENCE [LARGE SCALE GENOMIC DNA]</scope>
    <source>
        <strain evidence="3 4">Mercado 3170</strain>
    </source>
</reference>
<comment type="caution">
    <text evidence="3">The sequence shown here is derived from an EMBL/GenBank/DDBJ whole genome shotgun (WGS) entry which is preliminary data.</text>
</comment>
<dbReference type="Proteomes" id="UP001590950">
    <property type="component" value="Unassembled WGS sequence"/>
</dbReference>